<evidence type="ECO:0000256" key="6">
    <source>
        <dbReference type="ARBA" id="ARBA00022960"/>
    </source>
</evidence>
<dbReference type="SUPFAM" id="SSF141523">
    <property type="entry name" value="L,D-transpeptidase catalytic domain-like"/>
    <property type="match status" value="1"/>
</dbReference>
<reference evidence="11" key="1">
    <citation type="submission" date="2016-10" db="EMBL/GenBank/DDBJ databases">
        <title>Sequence of Gallionella enrichment culture.</title>
        <authorList>
            <person name="Poehlein A."/>
            <person name="Muehling M."/>
            <person name="Daniel R."/>
        </authorList>
    </citation>
    <scope>NUCLEOTIDE SEQUENCE</scope>
</reference>
<organism evidence="11">
    <name type="scientific">mine drainage metagenome</name>
    <dbReference type="NCBI Taxonomy" id="410659"/>
    <lineage>
        <taxon>unclassified sequences</taxon>
        <taxon>metagenomes</taxon>
        <taxon>ecological metagenomes</taxon>
    </lineage>
</organism>
<dbReference type="InterPro" id="IPR036779">
    <property type="entry name" value="LysM_dom_sf"/>
</dbReference>
<dbReference type="Gene3D" id="3.10.350.10">
    <property type="entry name" value="LysM domain"/>
    <property type="match status" value="1"/>
</dbReference>
<evidence type="ECO:0000259" key="9">
    <source>
        <dbReference type="PROSITE" id="PS51782"/>
    </source>
</evidence>
<feature type="domain" description="L,D-TPase catalytic" evidence="10">
    <location>
        <begin position="94"/>
        <end position="231"/>
    </location>
</feature>
<keyword evidence="7" id="KW-0573">Peptidoglycan synthesis</keyword>
<dbReference type="UniPathway" id="UPA00219"/>
<dbReference type="PROSITE" id="PS51782">
    <property type="entry name" value="LYSM"/>
    <property type="match status" value="1"/>
</dbReference>
<name>A0A1J5RKL4_9ZZZZ</name>
<dbReference type="PANTHER" id="PTHR30582:SF24">
    <property type="entry name" value="L,D-TRANSPEPTIDASE ERFK_SRFK-RELATED"/>
    <property type="match status" value="1"/>
</dbReference>
<dbReference type="PROSITE" id="PS52029">
    <property type="entry name" value="LD_TPASE"/>
    <property type="match status" value="1"/>
</dbReference>
<dbReference type="GO" id="GO:0071972">
    <property type="term" value="F:peptidoglycan L,D-transpeptidase activity"/>
    <property type="evidence" value="ECO:0007669"/>
    <property type="project" value="TreeGrafter"/>
</dbReference>
<protein>
    <submittedName>
        <fullName evidence="11">Putative L,D-transpeptidase YnhG</fullName>
        <ecNumber evidence="11">2.-.-.-</ecNumber>
    </submittedName>
</protein>
<dbReference type="EC" id="2.-.-.-" evidence="11"/>
<proteinExistence type="inferred from homology"/>
<dbReference type="EMBL" id="MLJW01000144">
    <property type="protein sequence ID" value="OIQ96728.1"/>
    <property type="molecule type" value="Genomic_DNA"/>
</dbReference>
<dbReference type="Gene3D" id="2.40.440.10">
    <property type="entry name" value="L,D-transpeptidase catalytic domain-like"/>
    <property type="match status" value="1"/>
</dbReference>
<dbReference type="InterPro" id="IPR038063">
    <property type="entry name" value="Transpep_catalytic_dom"/>
</dbReference>
<comment type="pathway">
    <text evidence="1">Cell wall biogenesis; peptidoglycan biosynthesis.</text>
</comment>
<dbReference type="SUPFAM" id="SSF54106">
    <property type="entry name" value="LysM domain"/>
    <property type="match status" value="1"/>
</dbReference>
<keyword evidence="6" id="KW-0133">Cell shape</keyword>
<dbReference type="InterPro" id="IPR005490">
    <property type="entry name" value="LD_TPept_cat_dom"/>
</dbReference>
<evidence type="ECO:0000313" key="11">
    <source>
        <dbReference type="EMBL" id="OIQ96728.1"/>
    </source>
</evidence>
<dbReference type="GO" id="GO:0018104">
    <property type="term" value="P:peptidoglycan-protein cross-linking"/>
    <property type="evidence" value="ECO:0007669"/>
    <property type="project" value="TreeGrafter"/>
</dbReference>
<feature type="domain" description="LysM" evidence="9">
    <location>
        <begin position="38"/>
        <end position="82"/>
    </location>
</feature>
<evidence type="ECO:0000256" key="8">
    <source>
        <dbReference type="ARBA" id="ARBA00023316"/>
    </source>
</evidence>
<evidence type="ECO:0000256" key="1">
    <source>
        <dbReference type="ARBA" id="ARBA00004752"/>
    </source>
</evidence>
<evidence type="ECO:0000256" key="3">
    <source>
        <dbReference type="ARBA" id="ARBA00022676"/>
    </source>
</evidence>
<dbReference type="InterPro" id="IPR050979">
    <property type="entry name" value="LD-transpeptidase"/>
</dbReference>
<dbReference type="Pfam" id="PF01476">
    <property type="entry name" value="LysM"/>
    <property type="match status" value="1"/>
</dbReference>
<dbReference type="InterPro" id="IPR018392">
    <property type="entry name" value="LysM"/>
</dbReference>
<evidence type="ECO:0000256" key="4">
    <source>
        <dbReference type="ARBA" id="ARBA00022679"/>
    </source>
</evidence>
<dbReference type="AlphaFoldDB" id="A0A1J5RKL4"/>
<keyword evidence="5" id="KW-0378">Hydrolase</keyword>
<dbReference type="PANTHER" id="PTHR30582">
    <property type="entry name" value="L,D-TRANSPEPTIDASE"/>
    <property type="match status" value="1"/>
</dbReference>
<dbReference type="SMART" id="SM00257">
    <property type="entry name" value="LysM"/>
    <property type="match status" value="1"/>
</dbReference>
<dbReference type="GO" id="GO:0005576">
    <property type="term" value="C:extracellular region"/>
    <property type="evidence" value="ECO:0007669"/>
    <property type="project" value="TreeGrafter"/>
</dbReference>
<evidence type="ECO:0000256" key="7">
    <source>
        <dbReference type="ARBA" id="ARBA00022984"/>
    </source>
</evidence>
<dbReference type="CDD" id="cd00118">
    <property type="entry name" value="LysM"/>
    <property type="match status" value="1"/>
</dbReference>
<keyword evidence="4 11" id="KW-0808">Transferase</keyword>
<dbReference type="Pfam" id="PF03734">
    <property type="entry name" value="YkuD"/>
    <property type="match status" value="1"/>
</dbReference>
<dbReference type="GO" id="GO:0016757">
    <property type="term" value="F:glycosyltransferase activity"/>
    <property type="evidence" value="ECO:0007669"/>
    <property type="project" value="UniProtKB-KW"/>
</dbReference>
<evidence type="ECO:0000256" key="5">
    <source>
        <dbReference type="ARBA" id="ARBA00022801"/>
    </source>
</evidence>
<evidence type="ECO:0000256" key="2">
    <source>
        <dbReference type="ARBA" id="ARBA00005992"/>
    </source>
</evidence>
<accession>A0A1J5RKL4</accession>
<comment type="caution">
    <text evidence="11">The sequence shown here is derived from an EMBL/GenBank/DDBJ whole genome shotgun (WGS) entry which is preliminary data.</text>
</comment>
<dbReference type="GO" id="GO:0071555">
    <property type="term" value="P:cell wall organization"/>
    <property type="evidence" value="ECO:0007669"/>
    <property type="project" value="UniProtKB-KW"/>
</dbReference>
<dbReference type="GO" id="GO:0008360">
    <property type="term" value="P:regulation of cell shape"/>
    <property type="evidence" value="ECO:0007669"/>
    <property type="project" value="UniProtKB-KW"/>
</dbReference>
<dbReference type="CDD" id="cd16913">
    <property type="entry name" value="YkuD_like"/>
    <property type="match status" value="1"/>
</dbReference>
<evidence type="ECO:0000259" key="10">
    <source>
        <dbReference type="PROSITE" id="PS52029"/>
    </source>
</evidence>
<keyword evidence="8" id="KW-0961">Cell wall biogenesis/degradation</keyword>
<keyword evidence="3" id="KW-0328">Glycosyltransferase</keyword>
<sequence>MKGVGLRFLWYVTLVGCLAYLPRAMAEMPSSLLIGGVFEYMIQPGDYLIKIGARFGVAAEVLARDNGLKYSAKLMPGQKLTVDNRHIVPELREDGLLINIPQRMLYYFHDWELAAAYPVGLGKPSWPTPAGGFSVIDKVANKTWRVPKSIQEEMRREGQAAKTEVPPGFDNPLGKYWLGLSLTSIGIHGTSAPASIYLFQSHGCIRLHPDDIEALFAQIERGVTGSIIYVPLLLTESEGRIFIEAHQDIYHKVDVSLSALEEMAQDAMLSDRIDWSRAADVLELKDGVARDVTLSSQTP</sequence>
<gene>
    <name evidence="11" type="primary">ynhG_1</name>
    <name evidence="11" type="ORF">GALL_213160</name>
</gene>
<comment type="similarity">
    <text evidence="2">Belongs to the YkuD family.</text>
</comment>